<dbReference type="SUPFAM" id="SSF52821">
    <property type="entry name" value="Rhodanese/Cell cycle control phosphatase"/>
    <property type="match status" value="1"/>
</dbReference>
<dbReference type="AlphaFoldDB" id="A0A2P1PLK4"/>
<dbReference type="KEGG" id="xba:C7S18_00285"/>
<name>A0A2P1PLK4_9GAMM</name>
<dbReference type="Gene3D" id="3.40.250.10">
    <property type="entry name" value="Rhodanese-like domain"/>
    <property type="match status" value="1"/>
</dbReference>
<dbReference type="Pfam" id="PF00581">
    <property type="entry name" value="Rhodanese"/>
    <property type="match status" value="1"/>
</dbReference>
<dbReference type="RefSeq" id="WP_106889653.1">
    <property type="nucleotide sequence ID" value="NZ_CP027860.1"/>
</dbReference>
<dbReference type="SMART" id="SM00450">
    <property type="entry name" value="RHOD"/>
    <property type="match status" value="1"/>
</dbReference>
<dbReference type="PANTHER" id="PTHR43031">
    <property type="entry name" value="FAD-DEPENDENT OXIDOREDUCTASE"/>
    <property type="match status" value="1"/>
</dbReference>
<evidence type="ECO:0000313" key="3">
    <source>
        <dbReference type="EMBL" id="AVP95724.1"/>
    </source>
</evidence>
<dbReference type="PROSITE" id="PS50206">
    <property type="entry name" value="RHODANESE_3"/>
    <property type="match status" value="1"/>
</dbReference>
<feature type="domain" description="Rhodanese" evidence="2">
    <location>
        <begin position="52"/>
        <end position="142"/>
    </location>
</feature>
<dbReference type="InterPro" id="IPR050229">
    <property type="entry name" value="GlpE_sulfurtransferase"/>
</dbReference>
<proteinExistence type="predicted"/>
<organism evidence="3 4">
    <name type="scientific">Ahniella affigens</name>
    <dbReference type="NCBI Taxonomy" id="2021234"/>
    <lineage>
        <taxon>Bacteria</taxon>
        <taxon>Pseudomonadati</taxon>
        <taxon>Pseudomonadota</taxon>
        <taxon>Gammaproteobacteria</taxon>
        <taxon>Lysobacterales</taxon>
        <taxon>Rhodanobacteraceae</taxon>
        <taxon>Ahniella</taxon>
    </lineage>
</organism>
<keyword evidence="1" id="KW-0472">Membrane</keyword>
<evidence type="ECO:0000313" key="4">
    <source>
        <dbReference type="Proteomes" id="UP000241074"/>
    </source>
</evidence>
<dbReference type="EMBL" id="CP027860">
    <property type="protein sequence ID" value="AVP95724.1"/>
    <property type="molecule type" value="Genomic_DNA"/>
</dbReference>
<dbReference type="InterPro" id="IPR036873">
    <property type="entry name" value="Rhodanese-like_dom_sf"/>
</dbReference>
<reference evidence="3 4" key="2">
    <citation type="submission" date="2018-03" db="EMBL/GenBank/DDBJ databases">
        <authorList>
            <person name="Keele B.F."/>
        </authorList>
    </citation>
    <scope>NUCLEOTIDE SEQUENCE [LARGE SCALE GENOMIC DNA]</scope>
    <source>
        <strain evidence="3 4">D13</strain>
    </source>
</reference>
<reference evidence="3 4" key="1">
    <citation type="submission" date="2018-03" db="EMBL/GenBank/DDBJ databases">
        <title>Ahniella affigens gen. nov., sp. nov., a gammaproteobacterium isolated from sandy soil near a stream.</title>
        <authorList>
            <person name="Ko Y."/>
            <person name="Kim J.-H."/>
        </authorList>
    </citation>
    <scope>NUCLEOTIDE SEQUENCE [LARGE SCALE GENOMIC DNA]</scope>
    <source>
        <strain evidence="3 4">D13</strain>
    </source>
</reference>
<evidence type="ECO:0000256" key="1">
    <source>
        <dbReference type="SAM" id="Phobius"/>
    </source>
</evidence>
<dbReference type="Proteomes" id="UP000241074">
    <property type="component" value="Chromosome"/>
</dbReference>
<dbReference type="InterPro" id="IPR001763">
    <property type="entry name" value="Rhodanese-like_dom"/>
</dbReference>
<dbReference type="PANTHER" id="PTHR43031:SF18">
    <property type="entry name" value="RHODANESE-RELATED SULFURTRANSFERASES"/>
    <property type="match status" value="1"/>
</dbReference>
<keyword evidence="1" id="KW-1133">Transmembrane helix</keyword>
<keyword evidence="4" id="KW-1185">Reference proteome</keyword>
<evidence type="ECO:0000259" key="2">
    <source>
        <dbReference type="PROSITE" id="PS50206"/>
    </source>
</evidence>
<protein>
    <submittedName>
        <fullName evidence="3">Rhodanese-like domain-containing protein</fullName>
    </submittedName>
</protein>
<feature type="transmembrane region" description="Helical" evidence="1">
    <location>
        <begin position="12"/>
        <end position="32"/>
    </location>
</feature>
<keyword evidence="1" id="KW-0812">Transmembrane</keyword>
<dbReference type="CDD" id="cd00158">
    <property type="entry name" value="RHOD"/>
    <property type="match status" value="1"/>
</dbReference>
<dbReference type="OrthoDB" id="9808735at2"/>
<sequence>MFLQRLPEFISNHFILVSIFLLVLFLIISHEFQSFTRKYKSIQPAELTRLVNRENALLIDVSSQAEFESGHIAGSKHVAMTQFDPENKELAKVRELPVVVVCRSGQRAATACERLTKAGFAKVYWLDGGISSWASADLPLMKGKA</sequence>
<gene>
    <name evidence="3" type="ORF">C7S18_00285</name>
</gene>
<accession>A0A2P1PLK4</accession>